<gene>
    <name evidence="2" type="ORF">C8F04DRAFT_1400851</name>
</gene>
<feature type="compositionally biased region" description="Low complexity" evidence="1">
    <location>
        <begin position="113"/>
        <end position="128"/>
    </location>
</feature>
<organism evidence="2 3">
    <name type="scientific">Mycena alexandri</name>
    <dbReference type="NCBI Taxonomy" id="1745969"/>
    <lineage>
        <taxon>Eukaryota</taxon>
        <taxon>Fungi</taxon>
        <taxon>Dikarya</taxon>
        <taxon>Basidiomycota</taxon>
        <taxon>Agaricomycotina</taxon>
        <taxon>Agaricomycetes</taxon>
        <taxon>Agaricomycetidae</taxon>
        <taxon>Agaricales</taxon>
        <taxon>Marasmiineae</taxon>
        <taxon>Mycenaceae</taxon>
        <taxon>Mycena</taxon>
    </lineage>
</organism>
<keyword evidence="3" id="KW-1185">Reference proteome</keyword>
<comment type="caution">
    <text evidence="2">The sequence shown here is derived from an EMBL/GenBank/DDBJ whole genome shotgun (WGS) entry which is preliminary data.</text>
</comment>
<evidence type="ECO:0000313" key="2">
    <source>
        <dbReference type="EMBL" id="KAJ7024969.1"/>
    </source>
</evidence>
<evidence type="ECO:0000256" key="1">
    <source>
        <dbReference type="SAM" id="MobiDB-lite"/>
    </source>
</evidence>
<protein>
    <submittedName>
        <fullName evidence="2">Uncharacterized protein</fullName>
    </submittedName>
</protein>
<dbReference type="Proteomes" id="UP001218188">
    <property type="component" value="Unassembled WGS sequence"/>
</dbReference>
<feature type="region of interest" description="Disordered" evidence="1">
    <location>
        <begin position="96"/>
        <end position="138"/>
    </location>
</feature>
<proteinExistence type="predicted"/>
<evidence type="ECO:0000313" key="3">
    <source>
        <dbReference type="Proteomes" id="UP001218188"/>
    </source>
</evidence>
<sequence length="138" mass="15668">MSATKKPMLSFTAAIFRGLQEDLRTTIGTPSVLRNGNGLLEAHRKLSDYYYKFDQPPYYTRAARIIYSIPGFPTMDFAPMTTLLITRKLRRSDYSNTTLTDMHHANKTPVRAPCPAQPSSSQQMSSPQKDFAARYRGR</sequence>
<dbReference type="EMBL" id="JARJCM010000161">
    <property type="protein sequence ID" value="KAJ7024969.1"/>
    <property type="molecule type" value="Genomic_DNA"/>
</dbReference>
<dbReference type="AlphaFoldDB" id="A0AAD6WXM6"/>
<accession>A0AAD6WXM6</accession>
<reference evidence="2" key="1">
    <citation type="submission" date="2023-03" db="EMBL/GenBank/DDBJ databases">
        <title>Massive genome expansion in bonnet fungi (Mycena s.s.) driven by repeated elements and novel gene families across ecological guilds.</title>
        <authorList>
            <consortium name="Lawrence Berkeley National Laboratory"/>
            <person name="Harder C.B."/>
            <person name="Miyauchi S."/>
            <person name="Viragh M."/>
            <person name="Kuo A."/>
            <person name="Thoen E."/>
            <person name="Andreopoulos B."/>
            <person name="Lu D."/>
            <person name="Skrede I."/>
            <person name="Drula E."/>
            <person name="Henrissat B."/>
            <person name="Morin E."/>
            <person name="Kohler A."/>
            <person name="Barry K."/>
            <person name="LaButti K."/>
            <person name="Morin E."/>
            <person name="Salamov A."/>
            <person name="Lipzen A."/>
            <person name="Mereny Z."/>
            <person name="Hegedus B."/>
            <person name="Baldrian P."/>
            <person name="Stursova M."/>
            <person name="Weitz H."/>
            <person name="Taylor A."/>
            <person name="Grigoriev I.V."/>
            <person name="Nagy L.G."/>
            <person name="Martin F."/>
            <person name="Kauserud H."/>
        </authorList>
    </citation>
    <scope>NUCLEOTIDE SEQUENCE</scope>
    <source>
        <strain evidence="2">CBHHK200</strain>
    </source>
</reference>
<name>A0AAD6WXM6_9AGAR</name>